<reference evidence="3 4" key="1">
    <citation type="journal article" date="2022" name="Microbiol. Resour. Announc.">
        <title>Complete Genome Sequence of the Hyperthermophilic and Acidophilic Archaeon Saccharolobus caldissimus Strain HS-3T.</title>
        <authorList>
            <person name="Sakai H.D."/>
            <person name="Kurosawa N."/>
        </authorList>
    </citation>
    <scope>NUCLEOTIDE SEQUENCE [LARGE SCALE GENOMIC DNA]</scope>
    <source>
        <strain evidence="3 4">JCM32116</strain>
    </source>
</reference>
<dbReference type="Gene3D" id="3.30.870.10">
    <property type="entry name" value="Endonuclease Chain A"/>
    <property type="match status" value="1"/>
</dbReference>
<dbReference type="GeneID" id="68866795"/>
<proteinExistence type="predicted"/>
<dbReference type="SUPFAM" id="SSF56024">
    <property type="entry name" value="Phospholipase D/nuclease"/>
    <property type="match status" value="1"/>
</dbReference>
<dbReference type="AlphaFoldDB" id="A0AAQ4CTB7"/>
<feature type="transmembrane region" description="Helical" evidence="2">
    <location>
        <begin position="88"/>
        <end position="113"/>
    </location>
</feature>
<evidence type="ECO:0000313" key="3">
    <source>
        <dbReference type="EMBL" id="BDB99048.1"/>
    </source>
</evidence>
<dbReference type="KEGG" id="scas:SACC_20650"/>
<keyword evidence="1" id="KW-0175">Coiled coil</keyword>
<evidence type="ECO:0000256" key="1">
    <source>
        <dbReference type="SAM" id="Coils"/>
    </source>
</evidence>
<accession>A0AAQ4CTB7</accession>
<evidence type="ECO:0000256" key="2">
    <source>
        <dbReference type="SAM" id="Phobius"/>
    </source>
</evidence>
<dbReference type="EMBL" id="AP025226">
    <property type="protein sequence ID" value="BDB99048.1"/>
    <property type="molecule type" value="Genomic_DNA"/>
</dbReference>
<gene>
    <name evidence="3" type="ORF">SACC_20650</name>
</gene>
<feature type="transmembrane region" description="Helical" evidence="2">
    <location>
        <begin position="119"/>
        <end position="138"/>
    </location>
</feature>
<evidence type="ECO:0000313" key="4">
    <source>
        <dbReference type="Proteomes" id="UP001319921"/>
    </source>
</evidence>
<keyword evidence="2" id="KW-0472">Membrane</keyword>
<keyword evidence="2" id="KW-1133">Transmembrane helix</keyword>
<keyword evidence="4" id="KW-1185">Reference proteome</keyword>
<dbReference type="Proteomes" id="UP001319921">
    <property type="component" value="Chromosome"/>
</dbReference>
<protein>
    <submittedName>
        <fullName evidence="3">Uncharacterized protein</fullName>
    </submittedName>
</protein>
<keyword evidence="2" id="KW-0812">Transmembrane</keyword>
<name>A0AAQ4CTB7_9CREN</name>
<dbReference type="RefSeq" id="WP_229569399.1">
    <property type="nucleotide sequence ID" value="NZ_AP025226.1"/>
</dbReference>
<organism evidence="3 4">
    <name type="scientific">Saccharolobus caldissimus</name>
    <dbReference type="NCBI Taxonomy" id="1702097"/>
    <lineage>
        <taxon>Archaea</taxon>
        <taxon>Thermoproteota</taxon>
        <taxon>Thermoprotei</taxon>
        <taxon>Sulfolobales</taxon>
        <taxon>Sulfolobaceae</taxon>
        <taxon>Saccharolobus</taxon>
    </lineage>
</organism>
<feature type="coiled-coil region" evidence="1">
    <location>
        <begin position="141"/>
        <end position="168"/>
    </location>
</feature>
<sequence length="229" mass="26371">MSIQLQDGEKLLDMIKDMLKSATSSILLVTYKLDQDSASELLVKAASGVETVVITSDKDWARWLNNQRDSYKRDEEIKLGNELKRAQLLYVQILYFVILISVVIIGIDILLFFIIGNMIYIDLILSTIAIILIIYYGLRRRRQLLTQINLLRENFQNLTQEINQVRGKIKEKLKIIETNKELTFSVLSCDDRTIIFSAPFKLSTITNSVHIVTEISKEFLNQVINSLKN</sequence>